<keyword evidence="2" id="KW-1185">Reference proteome</keyword>
<sequence length="45" mass="5502">MMDDHPISKETQQRIFEFFLRTSAPRLYEEDRKRKEGERESESTP</sequence>
<proteinExistence type="predicted"/>
<dbReference type="RefSeq" id="WP_176765392.1">
    <property type="nucleotide sequence ID" value="NZ_FNOS01000002.1"/>
</dbReference>
<accession>A0A1H3DEH9</accession>
<evidence type="ECO:0000313" key="2">
    <source>
        <dbReference type="Proteomes" id="UP000198647"/>
    </source>
</evidence>
<reference evidence="1 2" key="1">
    <citation type="submission" date="2016-10" db="EMBL/GenBank/DDBJ databases">
        <authorList>
            <person name="Varghese N."/>
            <person name="Submissions S."/>
        </authorList>
    </citation>
    <scope>NUCLEOTIDE SEQUENCE [LARGE SCALE GENOMIC DNA]</scope>
    <source>
        <strain evidence="1 2">DSM 20748</strain>
    </source>
</reference>
<dbReference type="EMBL" id="FNOS01000002">
    <property type="protein sequence ID" value="SDX64079.1"/>
    <property type="molecule type" value="Genomic_DNA"/>
</dbReference>
<evidence type="ECO:0000313" key="1">
    <source>
        <dbReference type="EMBL" id="SDX64079.1"/>
    </source>
</evidence>
<organism evidence="1 2">
    <name type="scientific">Salimicrobium album</name>
    <dbReference type="NCBI Taxonomy" id="50717"/>
    <lineage>
        <taxon>Bacteria</taxon>
        <taxon>Bacillati</taxon>
        <taxon>Bacillota</taxon>
        <taxon>Bacilli</taxon>
        <taxon>Bacillales</taxon>
        <taxon>Bacillaceae</taxon>
        <taxon>Salimicrobium</taxon>
    </lineage>
</organism>
<protein>
    <submittedName>
        <fullName evidence="1">Uncharacterized protein</fullName>
    </submittedName>
</protein>
<gene>
    <name evidence="1" type="ORF">SAMN04488081_0911</name>
</gene>
<name>A0A1H3DEH9_9BACI</name>
<dbReference type="Proteomes" id="UP000198647">
    <property type="component" value="Unassembled WGS sequence"/>
</dbReference>
<comment type="caution">
    <text evidence="1">The sequence shown here is derived from an EMBL/GenBank/DDBJ whole genome shotgun (WGS) entry which is preliminary data.</text>
</comment>